<dbReference type="EMBL" id="CP006771">
    <property type="protein sequence ID" value="AGX89303.1"/>
    <property type="molecule type" value="Genomic_DNA"/>
</dbReference>
<name>U5NGA4_9MOLU</name>
<accession>U5NGA4</accession>
<gene>
    <name evidence="1" type="ORF">PRV_02885</name>
</gene>
<dbReference type="Proteomes" id="UP000017119">
    <property type="component" value="Chromosome"/>
</dbReference>
<dbReference type="STRING" id="1403316.PRV_02885"/>
<dbReference type="HOGENOM" id="CLU_1037542_0_0_14"/>
<proteinExistence type="predicted"/>
<dbReference type="AlphaFoldDB" id="U5NGA4"/>
<evidence type="ECO:0000313" key="2">
    <source>
        <dbReference type="Proteomes" id="UP000017119"/>
    </source>
</evidence>
<organism evidence="1 2">
    <name type="scientific">Mycoplasma parvum str. Indiana</name>
    <dbReference type="NCBI Taxonomy" id="1403316"/>
    <lineage>
        <taxon>Bacteria</taxon>
        <taxon>Bacillati</taxon>
        <taxon>Mycoplasmatota</taxon>
        <taxon>Mollicutes</taxon>
        <taxon>Mycoplasmataceae</taxon>
        <taxon>Mycoplasma</taxon>
    </lineage>
</organism>
<reference evidence="1 2" key="1">
    <citation type="journal article" date="2013" name="Genome Announc.">
        <title>Genome Sequence of Mycoplasma parvum (Formerly Eperythrozoon parvum), a Diminutive Hemoplasma of the Pig.</title>
        <authorList>
            <person name="do Nascimento N.C."/>
            <person name="Dos Santos A.P."/>
            <person name="Chu Y."/>
            <person name="Guimaraes A.M."/>
            <person name="Pagliaro A."/>
            <person name="Messick J.B."/>
        </authorList>
    </citation>
    <scope>NUCLEOTIDE SEQUENCE [LARGE SCALE GENOMIC DNA]</scope>
    <source>
        <strain evidence="1 2">Indiana</strain>
    </source>
</reference>
<dbReference type="PATRIC" id="fig|1403316.3.peg.540"/>
<evidence type="ECO:0000313" key="1">
    <source>
        <dbReference type="EMBL" id="AGX89303.1"/>
    </source>
</evidence>
<keyword evidence="2" id="KW-1185">Reference proteome</keyword>
<dbReference type="KEGG" id="mpv:PRV_02885"/>
<protein>
    <submittedName>
        <fullName evidence="1">Uncharacterized protein</fullName>
    </submittedName>
</protein>
<sequence>MLTIFSKVLIITVFAGGAIGGAIAVALKQQKLINKSDLKEKLEKSYSDFSNNEISPKTSKEKMVESDKLQVSSSESLEKINITEESSKNAIDISNNSNILEKDEALYELDFSNTKNREILEKKWDQEIKDDSILLEAAWQFGIGGEHGKLQENCITLKSGYDQLKNLRIDELADNEDTCRETFWTRYLLNKYGKEGVWIRGEKGIVTKLIKDNLRDWNPKFYATTYSMDSSNPMDFLNGIYCKQKEKDDNWTNITCLENWALLDEINSEGYIKDTVN</sequence>
<dbReference type="RefSeq" id="WP_022770559.1">
    <property type="nucleotide sequence ID" value="NC_022575.1"/>
</dbReference>